<evidence type="ECO:0000256" key="4">
    <source>
        <dbReference type="ARBA" id="ARBA00023098"/>
    </source>
</evidence>
<dbReference type="Gene3D" id="3.40.47.10">
    <property type="match status" value="1"/>
</dbReference>
<dbReference type="PANTHER" id="PTHR18919:SF153">
    <property type="entry name" value="TRIFUNCTIONAL ENZYME SUBUNIT BETA, MITOCHONDRIAL"/>
    <property type="match status" value="1"/>
</dbReference>
<evidence type="ECO:0000256" key="1">
    <source>
        <dbReference type="ARBA" id="ARBA00010982"/>
    </source>
</evidence>
<name>J9AS60_WUCBA</name>
<dbReference type="AlphaFoldDB" id="J9AS60"/>
<sequence length="152" mass="16717">MSRSLLLINPGNINRIKSLYTISCYFLTSTAPTTSRKIFSKPNQPNIVLVDAVRTPFLQSRTMFKNMMAIDLQRAALLALMDRTKVNIQEVGHIVCGTVIQEYKTSNVAREAALMAGFSKKIPAHTVTLACISSNVAITNVMNMLSTGYCNA</sequence>
<gene>
    <name evidence="7" type="ORF">WUBG_11844</name>
</gene>
<accession>J9AS60</accession>
<keyword evidence="3" id="KW-0276">Fatty acid metabolism</keyword>
<dbReference type="InterPro" id="IPR016039">
    <property type="entry name" value="Thiolase-like"/>
</dbReference>
<dbReference type="SUPFAM" id="SSF53901">
    <property type="entry name" value="Thiolase-like"/>
    <property type="match status" value="1"/>
</dbReference>
<evidence type="ECO:0000256" key="2">
    <source>
        <dbReference type="ARBA" id="ARBA00022679"/>
    </source>
</evidence>
<reference evidence="8" key="1">
    <citation type="submission" date="2012-08" db="EMBL/GenBank/DDBJ databases">
        <title>The Genome Sequence of Wuchereria bancrofti.</title>
        <authorList>
            <person name="Nutman T.B."/>
            <person name="Fink D.L."/>
            <person name="Russ C."/>
            <person name="Young S."/>
            <person name="Zeng Q."/>
            <person name="Koehrsen M."/>
            <person name="Alvarado L."/>
            <person name="Berlin A."/>
            <person name="Chapman S.B."/>
            <person name="Chen Z."/>
            <person name="Freedman E."/>
            <person name="Gellesch M."/>
            <person name="Goldberg J."/>
            <person name="Griggs A."/>
            <person name="Gujja S."/>
            <person name="Heilman E.R."/>
            <person name="Heiman D."/>
            <person name="Hepburn T."/>
            <person name="Howarth C."/>
            <person name="Jen D."/>
            <person name="Larson L."/>
            <person name="Lewis B."/>
            <person name="Mehta T."/>
            <person name="Park D."/>
            <person name="Pearson M."/>
            <person name="Roberts A."/>
            <person name="Saif S."/>
            <person name="Shea T."/>
            <person name="Shenoy N."/>
            <person name="Sisk P."/>
            <person name="Stolte C."/>
            <person name="Sykes S."/>
            <person name="Walk T."/>
            <person name="White J."/>
            <person name="Yandava C."/>
            <person name="Haas B."/>
            <person name="Henn M.R."/>
            <person name="Nusbaum C."/>
            <person name="Birren B."/>
        </authorList>
    </citation>
    <scope>NUCLEOTIDE SEQUENCE [LARGE SCALE GENOMIC DNA]</scope>
    <source>
        <strain evidence="8">NA</strain>
    </source>
</reference>
<evidence type="ECO:0000313" key="8">
    <source>
        <dbReference type="Proteomes" id="UP000004810"/>
    </source>
</evidence>
<keyword evidence="5" id="KW-0012">Acyltransferase</keyword>
<dbReference type="GO" id="GO:0016747">
    <property type="term" value="F:acyltransferase activity, transferring groups other than amino-acyl groups"/>
    <property type="evidence" value="ECO:0007669"/>
    <property type="project" value="InterPro"/>
</dbReference>
<dbReference type="Pfam" id="PF00108">
    <property type="entry name" value="Thiolase_N"/>
    <property type="match status" value="1"/>
</dbReference>
<organism evidence="7 8">
    <name type="scientific">Wuchereria bancrofti</name>
    <dbReference type="NCBI Taxonomy" id="6293"/>
    <lineage>
        <taxon>Eukaryota</taxon>
        <taxon>Metazoa</taxon>
        <taxon>Ecdysozoa</taxon>
        <taxon>Nematoda</taxon>
        <taxon>Chromadorea</taxon>
        <taxon>Rhabditida</taxon>
        <taxon>Spirurina</taxon>
        <taxon>Spiruromorpha</taxon>
        <taxon>Filarioidea</taxon>
        <taxon>Onchocercidae</taxon>
        <taxon>Wuchereria</taxon>
    </lineage>
</organism>
<dbReference type="PANTHER" id="PTHR18919">
    <property type="entry name" value="ACETYL-COA C-ACYLTRANSFERASE"/>
    <property type="match status" value="1"/>
</dbReference>
<evidence type="ECO:0000313" key="7">
    <source>
        <dbReference type="EMBL" id="EJW77245.1"/>
    </source>
</evidence>
<dbReference type="EMBL" id="ADBV01008021">
    <property type="protein sequence ID" value="EJW77245.1"/>
    <property type="molecule type" value="Genomic_DNA"/>
</dbReference>
<keyword evidence="2" id="KW-0808">Transferase</keyword>
<protein>
    <recommendedName>
        <fullName evidence="6">Thiolase N-terminal domain-containing protein</fullName>
    </recommendedName>
</protein>
<feature type="domain" description="Thiolase N-terminal" evidence="6">
    <location>
        <begin position="47"/>
        <end position="151"/>
    </location>
</feature>
<feature type="non-terminal residue" evidence="7">
    <location>
        <position position="152"/>
    </location>
</feature>
<dbReference type="InterPro" id="IPR020616">
    <property type="entry name" value="Thiolase_N"/>
</dbReference>
<keyword evidence="4" id="KW-0443">Lipid metabolism</keyword>
<comment type="caution">
    <text evidence="7">The sequence shown here is derived from an EMBL/GenBank/DDBJ whole genome shotgun (WGS) entry which is preliminary data.</text>
</comment>
<dbReference type="GO" id="GO:0006635">
    <property type="term" value="P:fatty acid beta-oxidation"/>
    <property type="evidence" value="ECO:0007669"/>
    <property type="project" value="TreeGrafter"/>
</dbReference>
<evidence type="ECO:0000256" key="5">
    <source>
        <dbReference type="ARBA" id="ARBA00023315"/>
    </source>
</evidence>
<comment type="similarity">
    <text evidence="1">Belongs to the thiolase-like superfamily. Thiolase family.</text>
</comment>
<dbReference type="GO" id="GO:0005739">
    <property type="term" value="C:mitochondrion"/>
    <property type="evidence" value="ECO:0007669"/>
    <property type="project" value="TreeGrafter"/>
</dbReference>
<proteinExistence type="inferred from homology"/>
<dbReference type="InterPro" id="IPR020615">
    <property type="entry name" value="Thiolase_acyl_enz_int_AS"/>
</dbReference>
<dbReference type="Proteomes" id="UP000004810">
    <property type="component" value="Unassembled WGS sequence"/>
</dbReference>
<dbReference type="PROSITE" id="PS00098">
    <property type="entry name" value="THIOLASE_1"/>
    <property type="match status" value="1"/>
</dbReference>
<evidence type="ECO:0000259" key="6">
    <source>
        <dbReference type="Pfam" id="PF00108"/>
    </source>
</evidence>
<evidence type="ECO:0000256" key="3">
    <source>
        <dbReference type="ARBA" id="ARBA00022832"/>
    </source>
</evidence>